<dbReference type="AlphaFoldDB" id="A0AAQ1SPL7"/>
<dbReference type="InterPro" id="IPR003646">
    <property type="entry name" value="SH3-like_bac-type"/>
</dbReference>
<name>A0AAQ1SPL7_LEPIR</name>
<dbReference type="Proteomes" id="UP000234460">
    <property type="component" value="Chromosome LMANV2"/>
</dbReference>
<protein>
    <recommendedName>
        <fullName evidence="1">SH3b domain-containing protein</fullName>
    </recommendedName>
</protein>
<feature type="domain" description="SH3b" evidence="1">
    <location>
        <begin position="100"/>
        <end position="173"/>
    </location>
</feature>
<proteinExistence type="predicted"/>
<dbReference type="EMBL" id="OEJX01000041">
    <property type="protein sequence ID" value="SOR62392.1"/>
    <property type="molecule type" value="Genomic_DNA"/>
</dbReference>
<reference evidence="2 3" key="1">
    <citation type="submission" date="2017-11" db="EMBL/GenBank/DDBJ databases">
        <authorList>
            <person name="Lechat P."/>
        </authorList>
    </citation>
    <scope>NUCLEOTIDE SEQUENCE [LARGE SCALE GENOMIC DNA]</scope>
    <source>
        <strain evidence="2">L495</strain>
    </source>
</reference>
<dbReference type="RefSeq" id="WP_000899723.1">
    <property type="nucleotide sequence ID" value="NZ_CP011931.1"/>
</dbReference>
<evidence type="ECO:0000313" key="3">
    <source>
        <dbReference type="Proteomes" id="UP000234460"/>
    </source>
</evidence>
<evidence type="ECO:0000313" key="2">
    <source>
        <dbReference type="EMBL" id="SOR62392.1"/>
    </source>
</evidence>
<dbReference type="PROSITE" id="PS51781">
    <property type="entry name" value="SH3B"/>
    <property type="match status" value="1"/>
</dbReference>
<organism evidence="2 3">
    <name type="scientific">Leptospira interrogans serovar Manilae</name>
    <dbReference type="NCBI Taxonomy" id="214675"/>
    <lineage>
        <taxon>Bacteria</taxon>
        <taxon>Pseudomonadati</taxon>
        <taxon>Spirochaetota</taxon>
        <taxon>Spirochaetia</taxon>
        <taxon>Leptospirales</taxon>
        <taxon>Leptospiraceae</taxon>
        <taxon>Leptospira</taxon>
    </lineage>
</organism>
<dbReference type="Pfam" id="PF08239">
    <property type="entry name" value="SH3_3"/>
    <property type="match status" value="1"/>
</dbReference>
<sequence length="462" mass="52804">MLFVFSFFLHTKCKKIEPIGKGYVLTTGLCIHKEPSYRSECQEKLERGNIIKILEYKIKDKDPKYNLYWYHVLSDKSNGYISLDEEISRGNFGTILSYNGGTLYVNASALRVRSLPSLTGEIIENLPNGTAVSVVGTTPFKIKIDDKYDNWSEVQTPSGKIGFCYSGYLRDGSLNHPGASEDSVSGVFIVNNNKAILWTEPGVKSGQFQSCNSTDLGKYLKITAVKVVNNVKYYLVEKTIREYGSYSVDELGCINAWISEGDGQVVEDLYEWSLKEYGYNLDTILVNHLHESQDLPLFDVSSLKIRELDSFGKKGETLFEVIYDKLDLDFNSENKVHNLYAKMNNDYYLLLNHLGDFSTQDFDNDGLSEWIVKSQLRSGEAITYYARKANSLIPFLYVEEDEFGPCHIRINDSIDIDPSVKDEGITKQSCEMKIEPPFFSFKVYDKKYKYKFLKGELIQLRR</sequence>
<gene>
    <name evidence="2" type="ORF">LMANV2_460043</name>
</gene>
<comment type="caution">
    <text evidence="2">The sequence shown here is derived from an EMBL/GenBank/DDBJ whole genome shotgun (WGS) entry which is preliminary data.</text>
</comment>
<dbReference type="Gene3D" id="2.30.30.40">
    <property type="entry name" value="SH3 Domains"/>
    <property type="match status" value="1"/>
</dbReference>
<evidence type="ECO:0000259" key="1">
    <source>
        <dbReference type="PROSITE" id="PS51781"/>
    </source>
</evidence>
<accession>A0AAQ1SPL7</accession>